<evidence type="ECO:0000259" key="9">
    <source>
        <dbReference type="PROSITE" id="PS50157"/>
    </source>
</evidence>
<dbReference type="Gene3D" id="3.30.160.60">
    <property type="entry name" value="Classic Zinc Finger"/>
    <property type="match status" value="2"/>
</dbReference>
<keyword evidence="4 7" id="KW-0863">Zinc-finger</keyword>
<dbReference type="Proteomes" id="UP001152747">
    <property type="component" value="Unassembled WGS sequence"/>
</dbReference>
<feature type="compositionally biased region" description="Acidic residues" evidence="8">
    <location>
        <begin position="315"/>
        <end position="325"/>
    </location>
</feature>
<keyword evidence="11" id="KW-1185">Reference proteome</keyword>
<evidence type="ECO:0000313" key="10">
    <source>
        <dbReference type="EMBL" id="CAI5445870.1"/>
    </source>
</evidence>
<name>A0A9P1N2V8_9PELO</name>
<dbReference type="FunFam" id="3.30.160.60:FF:000557">
    <property type="entry name" value="zinc finger and SCAN domain-containing protein 29"/>
    <property type="match status" value="1"/>
</dbReference>
<organism evidence="10 11">
    <name type="scientific">Caenorhabditis angaria</name>
    <dbReference type="NCBI Taxonomy" id="860376"/>
    <lineage>
        <taxon>Eukaryota</taxon>
        <taxon>Metazoa</taxon>
        <taxon>Ecdysozoa</taxon>
        <taxon>Nematoda</taxon>
        <taxon>Chromadorea</taxon>
        <taxon>Rhabditida</taxon>
        <taxon>Rhabditina</taxon>
        <taxon>Rhabditomorpha</taxon>
        <taxon>Rhabditoidea</taxon>
        <taxon>Rhabditidae</taxon>
        <taxon>Peloderinae</taxon>
        <taxon>Caenorhabditis</taxon>
    </lineage>
</organism>
<reference evidence="10" key="1">
    <citation type="submission" date="2022-11" db="EMBL/GenBank/DDBJ databases">
        <authorList>
            <person name="Kikuchi T."/>
        </authorList>
    </citation>
    <scope>NUCLEOTIDE SEQUENCE</scope>
    <source>
        <strain evidence="10">PS1010</strain>
    </source>
</reference>
<protein>
    <recommendedName>
        <fullName evidence="9">C2H2-type domain-containing protein</fullName>
    </recommendedName>
</protein>
<dbReference type="SMART" id="SM00355">
    <property type="entry name" value="ZnF_C2H2"/>
    <property type="match status" value="4"/>
</dbReference>
<dbReference type="PROSITE" id="PS00028">
    <property type="entry name" value="ZINC_FINGER_C2H2_1"/>
    <property type="match status" value="1"/>
</dbReference>
<dbReference type="Pfam" id="PF00096">
    <property type="entry name" value="zf-C2H2"/>
    <property type="match status" value="1"/>
</dbReference>
<evidence type="ECO:0000256" key="3">
    <source>
        <dbReference type="ARBA" id="ARBA00022737"/>
    </source>
</evidence>
<evidence type="ECO:0000256" key="2">
    <source>
        <dbReference type="ARBA" id="ARBA00022723"/>
    </source>
</evidence>
<comment type="caution">
    <text evidence="10">The sequence shown here is derived from an EMBL/GenBank/DDBJ whole genome shotgun (WGS) entry which is preliminary data.</text>
</comment>
<dbReference type="GO" id="GO:0000981">
    <property type="term" value="F:DNA-binding transcription factor activity, RNA polymerase II-specific"/>
    <property type="evidence" value="ECO:0007669"/>
    <property type="project" value="TreeGrafter"/>
</dbReference>
<keyword evidence="3" id="KW-0677">Repeat</keyword>
<feature type="region of interest" description="Disordered" evidence="8">
    <location>
        <begin position="301"/>
        <end position="331"/>
    </location>
</feature>
<dbReference type="FunFam" id="3.30.160.60:FF:001755">
    <property type="entry name" value="Zinc finger protein 989"/>
    <property type="match status" value="1"/>
</dbReference>
<dbReference type="PROSITE" id="PS50157">
    <property type="entry name" value="ZINC_FINGER_C2H2_2"/>
    <property type="match status" value="1"/>
</dbReference>
<comment type="subcellular location">
    <subcellularLocation>
        <location evidence="1">Nucleus</location>
    </subcellularLocation>
</comment>
<dbReference type="SUPFAM" id="SSF57667">
    <property type="entry name" value="beta-beta-alpha zinc fingers"/>
    <property type="match status" value="1"/>
</dbReference>
<evidence type="ECO:0000256" key="8">
    <source>
        <dbReference type="SAM" id="MobiDB-lite"/>
    </source>
</evidence>
<dbReference type="PANTHER" id="PTHR24388:SF54">
    <property type="entry name" value="PROTEIN ESCARGOT"/>
    <property type="match status" value="1"/>
</dbReference>
<dbReference type="OrthoDB" id="8113227at2759"/>
<dbReference type="AlphaFoldDB" id="A0A9P1N2V8"/>
<evidence type="ECO:0000313" key="11">
    <source>
        <dbReference type="Proteomes" id="UP001152747"/>
    </source>
</evidence>
<dbReference type="InterPro" id="IPR013087">
    <property type="entry name" value="Znf_C2H2_type"/>
</dbReference>
<dbReference type="PANTHER" id="PTHR24388">
    <property type="entry name" value="ZINC FINGER PROTEIN"/>
    <property type="match status" value="1"/>
</dbReference>
<keyword evidence="5" id="KW-0862">Zinc</keyword>
<dbReference type="GO" id="GO:0000978">
    <property type="term" value="F:RNA polymerase II cis-regulatory region sequence-specific DNA binding"/>
    <property type="evidence" value="ECO:0007669"/>
    <property type="project" value="TreeGrafter"/>
</dbReference>
<proteinExistence type="predicted"/>
<sequence length="386" mass="44621">MHRISKEDSEWISIEHHFLCAECHKYFRNKREYYWHAEDCLLEAFAHEVEVIKASTSRQFEEDEIIEDEEEEEIDDWAEPSSSNVVPKEEKVRTDSTRKAEEVIAGPRGSKIIVSVEGQLESNSEQGIQNIGEGEDEEIIEHDERPPELLKMPNESQVVPIEENVLEEGEVEFEGEIGERYLGGYIPAAKVIGALGNGHDDPWKPKMECPTCGLVLYRHNFSAHFRIHTGELPYGCDYCGRRFRTTSSLKVHVRAHTGEKPYNCPSCEYATITKRNLDRHIVNHHIRKDCLKGPLMRKSRLGPGIHRPKRNRLEVEEEEEEEDGEMNNIQQDSYIMMTPQEVGDEEEVEYQEVVVEEEEVDNIQEGTEIYTEVIQDGDIIIEQDIQ</sequence>
<feature type="domain" description="C2H2-type" evidence="9">
    <location>
        <begin position="234"/>
        <end position="261"/>
    </location>
</feature>
<feature type="compositionally biased region" description="Basic residues" evidence="8">
    <location>
        <begin position="301"/>
        <end position="310"/>
    </location>
</feature>
<dbReference type="GO" id="GO:0008270">
    <property type="term" value="F:zinc ion binding"/>
    <property type="evidence" value="ECO:0007669"/>
    <property type="project" value="UniProtKB-KW"/>
</dbReference>
<dbReference type="EMBL" id="CANHGI010000003">
    <property type="protein sequence ID" value="CAI5445870.1"/>
    <property type="molecule type" value="Genomic_DNA"/>
</dbReference>
<evidence type="ECO:0000256" key="7">
    <source>
        <dbReference type="PROSITE-ProRule" id="PRU00042"/>
    </source>
</evidence>
<accession>A0A9P1N2V8</accession>
<keyword evidence="2" id="KW-0479">Metal-binding</keyword>
<dbReference type="InterPro" id="IPR036236">
    <property type="entry name" value="Znf_C2H2_sf"/>
</dbReference>
<dbReference type="GO" id="GO:0005634">
    <property type="term" value="C:nucleus"/>
    <property type="evidence" value="ECO:0007669"/>
    <property type="project" value="UniProtKB-SubCell"/>
</dbReference>
<keyword evidence="6" id="KW-0539">Nucleus</keyword>
<gene>
    <name evidence="10" type="ORF">CAMP_LOCUS8507</name>
</gene>
<evidence type="ECO:0000256" key="4">
    <source>
        <dbReference type="ARBA" id="ARBA00022771"/>
    </source>
</evidence>
<evidence type="ECO:0000256" key="5">
    <source>
        <dbReference type="ARBA" id="ARBA00022833"/>
    </source>
</evidence>
<dbReference type="InterPro" id="IPR050527">
    <property type="entry name" value="Snail/Krueppel_Znf"/>
</dbReference>
<evidence type="ECO:0000256" key="1">
    <source>
        <dbReference type="ARBA" id="ARBA00004123"/>
    </source>
</evidence>
<evidence type="ECO:0000256" key="6">
    <source>
        <dbReference type="ARBA" id="ARBA00023242"/>
    </source>
</evidence>